<comment type="function">
    <text evidence="15">Catalyzes the hydrolysis of N-succinyl-L,L-diaminopimelic acid (SDAP), forming succinate and LL-2,6-diaminopimelate (DAP), an intermediate involved in the bacterial biosynthesis of lysine and meso-diaminopimelic acid, an essential component of bacterial cell walls.</text>
</comment>
<evidence type="ECO:0000256" key="13">
    <source>
        <dbReference type="ARBA" id="ARBA00031891"/>
    </source>
</evidence>
<keyword evidence="8 15" id="KW-0378">Hydrolase</keyword>
<keyword evidence="10 15" id="KW-0220">Diaminopimelate biosynthesis</keyword>
<evidence type="ECO:0000313" key="17">
    <source>
        <dbReference type="EMBL" id="SIS54404.1"/>
    </source>
</evidence>
<dbReference type="NCBIfam" id="TIGR01246">
    <property type="entry name" value="dapE_proteo"/>
    <property type="match status" value="1"/>
</dbReference>
<dbReference type="InterPro" id="IPR036264">
    <property type="entry name" value="Bact_exopeptidase_dim_dom"/>
</dbReference>
<evidence type="ECO:0000313" key="18">
    <source>
        <dbReference type="Proteomes" id="UP000185678"/>
    </source>
</evidence>
<feature type="active site" description="Proton acceptor" evidence="15">
    <location>
        <position position="144"/>
    </location>
</feature>
<evidence type="ECO:0000256" key="12">
    <source>
        <dbReference type="ARBA" id="ARBA00023285"/>
    </source>
</evidence>
<dbReference type="InterPro" id="IPR002933">
    <property type="entry name" value="Peptidase_M20"/>
</dbReference>
<dbReference type="Pfam" id="PF01546">
    <property type="entry name" value="Peptidase_M20"/>
    <property type="match status" value="1"/>
</dbReference>
<dbReference type="InterPro" id="IPR011650">
    <property type="entry name" value="Peptidase_M20_dimer"/>
</dbReference>
<dbReference type="PANTHER" id="PTHR43808">
    <property type="entry name" value="ACETYLORNITHINE DEACETYLASE"/>
    <property type="match status" value="1"/>
</dbReference>
<comment type="subunit">
    <text evidence="3 15">Homodimer.</text>
</comment>
<dbReference type="EMBL" id="FTOA01000002">
    <property type="protein sequence ID" value="SIS54404.1"/>
    <property type="molecule type" value="Genomic_DNA"/>
</dbReference>
<dbReference type="InterPro" id="IPR005941">
    <property type="entry name" value="DapE_proteobac"/>
</dbReference>
<dbReference type="Pfam" id="PF07687">
    <property type="entry name" value="M20_dimer"/>
    <property type="match status" value="1"/>
</dbReference>
<keyword evidence="11 15" id="KW-0457">Lysine biosynthesis</keyword>
<reference evidence="17 18" key="1">
    <citation type="submission" date="2017-01" db="EMBL/GenBank/DDBJ databases">
        <authorList>
            <person name="Mah S.A."/>
            <person name="Swanson W.J."/>
            <person name="Moy G.W."/>
            <person name="Vacquier V.D."/>
        </authorList>
    </citation>
    <scope>NUCLEOTIDE SEQUENCE [LARGE SCALE GENOMIC DNA]</scope>
    <source>
        <strain evidence="17 18">DSM 11589</strain>
    </source>
</reference>
<dbReference type="GO" id="GO:0009014">
    <property type="term" value="F:succinyl-diaminopimelate desuccinylase activity"/>
    <property type="evidence" value="ECO:0007669"/>
    <property type="project" value="UniProtKB-UniRule"/>
</dbReference>
<sequence>MLPADLSLTDPLLLAQALIRCPSVTPDDAGAIAVLETALTRLGFRCHRLTFSADGTPDIVNLYARRGEQGRNLCFAGHTDVVPPGNGWSRDPFAAEVVDGVLYGRGANDMKAAIAAFVAACARRLQAHDGSLPGSLSLLITGDEEGPAINGTVKVLGWLAEQNETLDACVVGEPTNPRTLGEMVKIGRRGSLNGCLTVWGSQGHVAYPHLADNPIPRLVALVQALIGTPIDQGSSHFQASNLEITSIDVGNMATNVIPAKAEARFNVRFNDLWSGETLEAHLRQRLQAVCDDPALWDLAISVSGESFLTQPGPFTGVVEQAIRSVTGLSPDLSTTGGTSDARFIKNACPVLEFGLVGQTMHKANENCSVADLEALTSIYERVIDGYFACKA</sequence>
<keyword evidence="7 15" id="KW-0479">Metal-binding</keyword>
<evidence type="ECO:0000256" key="10">
    <source>
        <dbReference type="ARBA" id="ARBA00022915"/>
    </source>
</evidence>
<dbReference type="NCBIfam" id="NF009557">
    <property type="entry name" value="PRK13009.1"/>
    <property type="match status" value="1"/>
</dbReference>
<comment type="catalytic activity">
    <reaction evidence="14 15">
        <text>N-succinyl-(2S,6S)-2,6-diaminopimelate + H2O = (2S,6S)-2,6-diaminopimelate + succinate</text>
        <dbReference type="Rhea" id="RHEA:22608"/>
        <dbReference type="ChEBI" id="CHEBI:15377"/>
        <dbReference type="ChEBI" id="CHEBI:30031"/>
        <dbReference type="ChEBI" id="CHEBI:57609"/>
        <dbReference type="ChEBI" id="CHEBI:58087"/>
        <dbReference type="EC" id="3.5.1.18"/>
    </reaction>
</comment>
<evidence type="ECO:0000256" key="1">
    <source>
        <dbReference type="ARBA" id="ARBA00005130"/>
    </source>
</evidence>
<feature type="binding site" evidence="15">
    <location>
        <position position="145"/>
    </location>
    <ligand>
        <name>Zn(2+)</name>
        <dbReference type="ChEBI" id="CHEBI:29105"/>
        <label>2</label>
    </ligand>
</feature>
<comment type="cofactor">
    <cofactor evidence="15">
        <name>Zn(2+)</name>
        <dbReference type="ChEBI" id="CHEBI:29105"/>
    </cofactor>
    <cofactor evidence="15">
        <name>Co(2+)</name>
        <dbReference type="ChEBI" id="CHEBI:48828"/>
    </cofactor>
    <text evidence="15">Binds 2 Zn(2+) or Co(2+) ions per subunit.</text>
</comment>
<organism evidence="17 18">
    <name type="scientific">Insolitispirillum peregrinum</name>
    <dbReference type="NCBI Taxonomy" id="80876"/>
    <lineage>
        <taxon>Bacteria</taxon>
        <taxon>Pseudomonadati</taxon>
        <taxon>Pseudomonadota</taxon>
        <taxon>Alphaproteobacteria</taxon>
        <taxon>Rhodospirillales</taxon>
        <taxon>Novispirillaceae</taxon>
        <taxon>Insolitispirillum</taxon>
    </lineage>
</organism>
<dbReference type="PANTHER" id="PTHR43808:SF31">
    <property type="entry name" value="N-ACETYL-L-CITRULLINE DEACETYLASE"/>
    <property type="match status" value="1"/>
</dbReference>
<evidence type="ECO:0000256" key="11">
    <source>
        <dbReference type="ARBA" id="ARBA00023154"/>
    </source>
</evidence>
<evidence type="ECO:0000256" key="8">
    <source>
        <dbReference type="ARBA" id="ARBA00022801"/>
    </source>
</evidence>
<evidence type="ECO:0000259" key="16">
    <source>
        <dbReference type="Pfam" id="PF07687"/>
    </source>
</evidence>
<dbReference type="GO" id="GO:0008270">
    <property type="term" value="F:zinc ion binding"/>
    <property type="evidence" value="ECO:0007669"/>
    <property type="project" value="UniProtKB-UniRule"/>
</dbReference>
<dbReference type="GO" id="GO:0009089">
    <property type="term" value="P:lysine biosynthetic process via diaminopimelate"/>
    <property type="evidence" value="ECO:0007669"/>
    <property type="project" value="UniProtKB-UniRule"/>
</dbReference>
<evidence type="ECO:0000256" key="9">
    <source>
        <dbReference type="ARBA" id="ARBA00022833"/>
    </source>
</evidence>
<feature type="binding site" evidence="15">
    <location>
        <position position="78"/>
    </location>
    <ligand>
        <name>Zn(2+)</name>
        <dbReference type="ChEBI" id="CHEBI:29105"/>
        <label>1</label>
    </ligand>
</feature>
<dbReference type="PROSITE" id="PS00759">
    <property type="entry name" value="ARGE_DAPE_CPG2_2"/>
    <property type="match status" value="1"/>
</dbReference>
<dbReference type="CDD" id="cd03891">
    <property type="entry name" value="M20_DapE_proteobac"/>
    <property type="match status" value="1"/>
</dbReference>
<dbReference type="EC" id="3.5.1.18" evidence="4 15"/>
<evidence type="ECO:0000256" key="3">
    <source>
        <dbReference type="ARBA" id="ARBA00011738"/>
    </source>
</evidence>
<dbReference type="InterPro" id="IPR001261">
    <property type="entry name" value="ArgE/DapE_CS"/>
</dbReference>
<feature type="active site" evidence="15">
    <location>
        <position position="80"/>
    </location>
</feature>
<comment type="pathway">
    <text evidence="1 15">Amino-acid biosynthesis; L-lysine biosynthesis via DAP pathway; LL-2,6-diaminopimelate from (S)-tetrahydrodipicolinate (succinylase route): step 3/3.</text>
</comment>
<feature type="domain" description="Peptidase M20 dimerisation" evidence="16">
    <location>
        <begin position="186"/>
        <end position="289"/>
    </location>
</feature>
<feature type="binding site" evidence="15">
    <location>
        <position position="109"/>
    </location>
    <ligand>
        <name>Zn(2+)</name>
        <dbReference type="ChEBI" id="CHEBI:29105"/>
        <label>2</label>
    </ligand>
</feature>
<dbReference type="InterPro" id="IPR050072">
    <property type="entry name" value="Peptidase_M20A"/>
</dbReference>
<dbReference type="SUPFAM" id="SSF55031">
    <property type="entry name" value="Bacterial exopeptidase dimerisation domain"/>
    <property type="match status" value="1"/>
</dbReference>
<dbReference type="GO" id="GO:0050897">
    <property type="term" value="F:cobalt ion binding"/>
    <property type="evidence" value="ECO:0007669"/>
    <property type="project" value="UniProtKB-UniRule"/>
</dbReference>
<dbReference type="HAMAP" id="MF_01690">
    <property type="entry name" value="DapE"/>
    <property type="match status" value="1"/>
</dbReference>
<dbReference type="GO" id="GO:0006526">
    <property type="term" value="P:L-arginine biosynthetic process"/>
    <property type="evidence" value="ECO:0007669"/>
    <property type="project" value="TreeGrafter"/>
</dbReference>
<accession>A0A1N7JYY2</accession>
<dbReference type="GO" id="GO:0008777">
    <property type="term" value="F:acetylornithine deacetylase activity"/>
    <property type="evidence" value="ECO:0007669"/>
    <property type="project" value="TreeGrafter"/>
</dbReference>
<feature type="binding site" evidence="15">
    <location>
        <position position="173"/>
    </location>
    <ligand>
        <name>Zn(2+)</name>
        <dbReference type="ChEBI" id="CHEBI:29105"/>
        <label>1</label>
    </ligand>
</feature>
<gene>
    <name evidence="15" type="primary">dapE</name>
    <name evidence="17" type="ORF">SAMN05421779_102524</name>
</gene>
<evidence type="ECO:0000256" key="7">
    <source>
        <dbReference type="ARBA" id="ARBA00022723"/>
    </source>
</evidence>
<evidence type="ECO:0000256" key="14">
    <source>
        <dbReference type="ARBA" id="ARBA00051301"/>
    </source>
</evidence>
<keyword evidence="18" id="KW-1185">Reference proteome</keyword>
<evidence type="ECO:0000256" key="15">
    <source>
        <dbReference type="HAMAP-Rule" id="MF_01690"/>
    </source>
</evidence>
<evidence type="ECO:0000256" key="5">
    <source>
        <dbReference type="ARBA" id="ARBA00022391"/>
    </source>
</evidence>
<name>A0A1N7JYY2_9PROT</name>
<evidence type="ECO:0000256" key="6">
    <source>
        <dbReference type="ARBA" id="ARBA00022605"/>
    </source>
</evidence>
<dbReference type="Gene3D" id="3.40.630.10">
    <property type="entry name" value="Zn peptidases"/>
    <property type="match status" value="2"/>
</dbReference>
<protein>
    <recommendedName>
        <fullName evidence="5 15">Succinyl-diaminopimelate desuccinylase</fullName>
        <shortName evidence="15">SDAP desuccinylase</shortName>
        <ecNumber evidence="4 15">3.5.1.18</ecNumber>
    </recommendedName>
    <alternativeName>
        <fullName evidence="13 15">N-succinyl-LL-2,6-diaminoheptanedioate amidohydrolase</fullName>
    </alternativeName>
</protein>
<keyword evidence="12 15" id="KW-0170">Cobalt</keyword>
<evidence type="ECO:0000256" key="2">
    <source>
        <dbReference type="ARBA" id="ARBA00006746"/>
    </source>
</evidence>
<dbReference type="UniPathway" id="UPA00034">
    <property type="reaction ID" value="UER00021"/>
</dbReference>
<comment type="similarity">
    <text evidence="2 15">Belongs to the peptidase M20A family. DapE subfamily.</text>
</comment>
<feature type="binding site" evidence="15">
    <location>
        <position position="361"/>
    </location>
    <ligand>
        <name>Zn(2+)</name>
        <dbReference type="ChEBI" id="CHEBI:29105"/>
        <label>2</label>
    </ligand>
</feature>
<dbReference type="Proteomes" id="UP000185678">
    <property type="component" value="Unassembled WGS sequence"/>
</dbReference>
<dbReference type="STRING" id="80876.SAMN05421779_102524"/>
<dbReference type="SUPFAM" id="SSF53187">
    <property type="entry name" value="Zn-dependent exopeptidases"/>
    <property type="match status" value="1"/>
</dbReference>
<keyword evidence="6 15" id="KW-0028">Amino-acid biosynthesis</keyword>
<keyword evidence="9 15" id="KW-0862">Zinc</keyword>
<feature type="binding site" evidence="15">
    <location>
        <position position="109"/>
    </location>
    <ligand>
        <name>Zn(2+)</name>
        <dbReference type="ChEBI" id="CHEBI:29105"/>
        <label>1</label>
    </ligand>
</feature>
<dbReference type="GO" id="GO:0019877">
    <property type="term" value="P:diaminopimelate biosynthetic process"/>
    <property type="evidence" value="ECO:0007669"/>
    <property type="project" value="UniProtKB-UniRule"/>
</dbReference>
<evidence type="ECO:0000256" key="4">
    <source>
        <dbReference type="ARBA" id="ARBA00011921"/>
    </source>
</evidence>
<dbReference type="AlphaFoldDB" id="A0A1N7JYY2"/>
<proteinExistence type="inferred from homology"/>